<evidence type="ECO:0000256" key="2">
    <source>
        <dbReference type="ARBA" id="ARBA00022898"/>
    </source>
</evidence>
<dbReference type="AlphaFoldDB" id="A0A7H9B185"/>
<comment type="similarity">
    <text evidence="1 3">Belongs to the class-III pyridoxal-phosphate-dependent aminotransferase family.</text>
</comment>
<gene>
    <name evidence="4" type="ORF">HG535_0D00990</name>
</gene>
<accession>A0A7H9B185</accession>
<dbReference type="CDD" id="cd00610">
    <property type="entry name" value="OAT_like"/>
    <property type="match status" value="1"/>
</dbReference>
<evidence type="ECO:0008006" key="6">
    <source>
        <dbReference type="Google" id="ProtNLM"/>
    </source>
</evidence>
<evidence type="ECO:0000256" key="1">
    <source>
        <dbReference type="ARBA" id="ARBA00008954"/>
    </source>
</evidence>
<dbReference type="Gene3D" id="3.90.1150.10">
    <property type="entry name" value="Aspartate Aminotransferase, domain 1"/>
    <property type="match status" value="1"/>
</dbReference>
<dbReference type="InterPro" id="IPR015422">
    <property type="entry name" value="PyrdxlP-dep_Trfase_small"/>
</dbReference>
<evidence type="ECO:0000313" key="5">
    <source>
        <dbReference type="Proteomes" id="UP000509704"/>
    </source>
</evidence>
<evidence type="ECO:0000313" key="4">
    <source>
        <dbReference type="EMBL" id="QLG72391.1"/>
    </source>
</evidence>
<dbReference type="PANTHER" id="PTHR43094">
    <property type="entry name" value="AMINOTRANSFERASE"/>
    <property type="match status" value="1"/>
</dbReference>
<dbReference type="OrthoDB" id="10261433at2759"/>
<sequence>MTTSTVKEYKSAVFQGQVGKEKAFAKNGKGVYMTVEKNGKEYSGIIDAISGAAVASLGWGDEDVYDIIQDAARKHTYSYPAYVTNQEAEKLAKFYIENSAPGAFASCLWTCSGSESTENALKIMRQYQLERNMPKKVKMISRECSYHGFTMGAMSVGNTPRGAPFKDLMIDQENVCIKMPRCYPYRDMKEGETEEEYGKRLVDTLEKIILDNDPDTICSVIVETVSGSSVGTPVPPKGYLKGLRDICNKYDVLFMLDEVMCGTGRCNPNGKLNCWENFLAPEDAPDIQTVGKTLGSGYVTIAGVLVSPKVLDVFISGSGTILGAQTYHSHALNCATALGIQEKIKREGLTANVFKNGNLMGKMLKEALLSDETNIVGDVRGIGGFWTIELVKNKQTKEPFAPSLKIASRFSDIALECGANVMGIAGADNYGGTWDIICLGPAFIITEEEVKLLVERLLKAVKTLSKQLKQEGAY</sequence>
<dbReference type="GeneID" id="59236115"/>
<dbReference type="SUPFAM" id="SSF53383">
    <property type="entry name" value="PLP-dependent transferases"/>
    <property type="match status" value="1"/>
</dbReference>
<proteinExistence type="inferred from homology"/>
<dbReference type="InterPro" id="IPR015421">
    <property type="entry name" value="PyrdxlP-dep_Trfase_major"/>
</dbReference>
<dbReference type="GO" id="GO:0005829">
    <property type="term" value="C:cytosol"/>
    <property type="evidence" value="ECO:0007669"/>
    <property type="project" value="TreeGrafter"/>
</dbReference>
<dbReference type="Gene3D" id="3.40.640.10">
    <property type="entry name" value="Type I PLP-dependent aspartate aminotransferase-like (Major domain)"/>
    <property type="match status" value="1"/>
</dbReference>
<keyword evidence="2 3" id="KW-0663">Pyridoxal phosphate</keyword>
<name>A0A7H9B185_ZYGMR</name>
<dbReference type="EMBL" id="CP058607">
    <property type="protein sequence ID" value="QLG72391.1"/>
    <property type="molecule type" value="Genomic_DNA"/>
</dbReference>
<dbReference type="Proteomes" id="UP000509704">
    <property type="component" value="Chromosome 4"/>
</dbReference>
<protein>
    <recommendedName>
        <fullName evidence="6">Aminotransferase class III</fullName>
    </recommendedName>
</protein>
<dbReference type="RefSeq" id="XP_037144119.1">
    <property type="nucleotide sequence ID" value="XM_037288224.1"/>
</dbReference>
<keyword evidence="5" id="KW-1185">Reference proteome</keyword>
<dbReference type="PANTHER" id="PTHR43094:SF1">
    <property type="entry name" value="AMINOTRANSFERASE CLASS-III"/>
    <property type="match status" value="1"/>
</dbReference>
<dbReference type="GO" id="GO:0030170">
    <property type="term" value="F:pyridoxal phosphate binding"/>
    <property type="evidence" value="ECO:0007669"/>
    <property type="project" value="InterPro"/>
</dbReference>
<dbReference type="InterPro" id="IPR015424">
    <property type="entry name" value="PyrdxlP-dep_Trfase"/>
</dbReference>
<dbReference type="KEGG" id="zmk:HG535_0D00990"/>
<dbReference type="GO" id="GO:0008483">
    <property type="term" value="F:transaminase activity"/>
    <property type="evidence" value="ECO:0007669"/>
    <property type="project" value="InterPro"/>
</dbReference>
<reference evidence="4 5" key="1">
    <citation type="submission" date="2020-07" db="EMBL/GenBank/DDBJ databases">
        <title>The yeast mating-type switching endonuclease HO is a domesticated member of an unorthodox homing genetic element family.</title>
        <authorList>
            <person name="Coughlan A.Y."/>
            <person name="Lombardi L."/>
            <person name="Braun-Galleani S."/>
            <person name="Martos A.R."/>
            <person name="Galeote V."/>
            <person name="Bigey F."/>
            <person name="Dequin S."/>
            <person name="Byrne K.P."/>
            <person name="Wolfe K.H."/>
        </authorList>
    </citation>
    <scope>NUCLEOTIDE SEQUENCE [LARGE SCALE GENOMIC DNA]</scope>
    <source>
        <strain evidence="4 5">NRRL Y-6702</strain>
    </source>
</reference>
<dbReference type="InterPro" id="IPR005814">
    <property type="entry name" value="Aminotrans_3"/>
</dbReference>
<dbReference type="Pfam" id="PF00202">
    <property type="entry name" value="Aminotran_3"/>
    <property type="match status" value="1"/>
</dbReference>
<organism evidence="4 5">
    <name type="scientific">Zygotorulaspora mrakii</name>
    <name type="common">Zygosaccharomyces mrakii</name>
    <dbReference type="NCBI Taxonomy" id="42260"/>
    <lineage>
        <taxon>Eukaryota</taxon>
        <taxon>Fungi</taxon>
        <taxon>Dikarya</taxon>
        <taxon>Ascomycota</taxon>
        <taxon>Saccharomycotina</taxon>
        <taxon>Saccharomycetes</taxon>
        <taxon>Saccharomycetales</taxon>
        <taxon>Saccharomycetaceae</taxon>
        <taxon>Zygotorulaspora</taxon>
    </lineage>
</organism>
<evidence type="ECO:0000256" key="3">
    <source>
        <dbReference type="RuleBase" id="RU003560"/>
    </source>
</evidence>